<dbReference type="EMBL" id="JBHSUC010000005">
    <property type="protein sequence ID" value="MFC6361627.1"/>
    <property type="molecule type" value="Genomic_DNA"/>
</dbReference>
<comment type="caution">
    <text evidence="1">The sequence shown here is derived from an EMBL/GenBank/DDBJ whole genome shotgun (WGS) entry which is preliminary data.</text>
</comment>
<proteinExistence type="predicted"/>
<dbReference type="InterPro" id="IPR011990">
    <property type="entry name" value="TPR-like_helical_dom_sf"/>
</dbReference>
<dbReference type="Pfam" id="PF06041">
    <property type="entry name" value="DUF924"/>
    <property type="match status" value="1"/>
</dbReference>
<dbReference type="Gene3D" id="1.25.40.10">
    <property type="entry name" value="Tetratricopeptide repeat domain"/>
    <property type="match status" value="1"/>
</dbReference>
<protein>
    <submittedName>
        <fullName evidence="1">DUF924 family protein</fullName>
    </submittedName>
</protein>
<dbReference type="Gene3D" id="1.20.58.320">
    <property type="entry name" value="TPR-like"/>
    <property type="match status" value="1"/>
</dbReference>
<dbReference type="InterPro" id="IPR010323">
    <property type="entry name" value="DUF924"/>
</dbReference>
<dbReference type="SUPFAM" id="SSF48452">
    <property type="entry name" value="TPR-like"/>
    <property type="match status" value="1"/>
</dbReference>
<evidence type="ECO:0000313" key="2">
    <source>
        <dbReference type="Proteomes" id="UP001596215"/>
    </source>
</evidence>
<evidence type="ECO:0000313" key="1">
    <source>
        <dbReference type="EMBL" id="MFC6361627.1"/>
    </source>
</evidence>
<organism evidence="1 2">
    <name type="scientific">Tatumella punctata</name>
    <dbReference type="NCBI Taxonomy" id="399969"/>
    <lineage>
        <taxon>Bacteria</taxon>
        <taxon>Pseudomonadati</taxon>
        <taxon>Pseudomonadota</taxon>
        <taxon>Gammaproteobacteria</taxon>
        <taxon>Enterobacterales</taxon>
        <taxon>Erwiniaceae</taxon>
        <taxon>Tatumella</taxon>
    </lineage>
</organism>
<dbReference type="Proteomes" id="UP001596215">
    <property type="component" value="Unassembled WGS sequence"/>
</dbReference>
<accession>A0ABW1VKS0</accession>
<sequence length="184" mass="21854">MATNRLPEYRDILDFWFFSENKHLWFKKNDYFDLLIRKRFYPIWISACHGELFSWRRNAGGRLAEIIILDQFSRNLNRGSGKAYSQDGMALILSQELVSSNIWDDLNSEEKAISLLPWMHSESLVIHEKAKELYKRIPLAGFYEYELKHSEIIETFGRYPHRNAILNRDSTQGELTWMKNNLGF</sequence>
<dbReference type="RefSeq" id="WP_212707150.1">
    <property type="nucleotide sequence ID" value="NZ_BAAAFW010000095.1"/>
</dbReference>
<reference evidence="2" key="1">
    <citation type="journal article" date="2019" name="Int. J. Syst. Evol. Microbiol.">
        <title>The Global Catalogue of Microorganisms (GCM) 10K type strain sequencing project: providing services to taxonomists for standard genome sequencing and annotation.</title>
        <authorList>
            <consortium name="The Broad Institute Genomics Platform"/>
            <consortium name="The Broad Institute Genome Sequencing Center for Infectious Disease"/>
            <person name="Wu L."/>
            <person name="Ma J."/>
        </authorList>
    </citation>
    <scope>NUCLEOTIDE SEQUENCE [LARGE SCALE GENOMIC DNA]</scope>
    <source>
        <strain evidence="2">CGMCC 4.1530</strain>
    </source>
</reference>
<name>A0ABW1VKS0_9GAMM</name>
<keyword evidence="2" id="KW-1185">Reference proteome</keyword>
<gene>
    <name evidence="1" type="ORF">ACFP73_05845</name>
</gene>